<dbReference type="GO" id="GO:0006457">
    <property type="term" value="P:protein folding"/>
    <property type="evidence" value="ECO:0000318"/>
    <property type="project" value="GO_Central"/>
</dbReference>
<dbReference type="Pfam" id="PF00085">
    <property type="entry name" value="Thioredoxin"/>
    <property type="match status" value="1"/>
</dbReference>
<evidence type="ECO:0000256" key="5">
    <source>
        <dbReference type="ARBA" id="ARBA00022824"/>
    </source>
</evidence>
<keyword evidence="10" id="KW-1185">Reference proteome</keyword>
<reference evidence="9" key="2">
    <citation type="journal article" date="2007" name="Science">
        <title>Draft genome sequence of the sexually transmitted pathogen Trichomonas vaginalis.</title>
        <authorList>
            <person name="Carlton J.M."/>
            <person name="Hirt R.P."/>
            <person name="Silva J.C."/>
            <person name="Delcher A.L."/>
            <person name="Schatz M."/>
            <person name="Zhao Q."/>
            <person name="Wortman J.R."/>
            <person name="Bidwell S.L."/>
            <person name="Alsmark U.C.M."/>
            <person name="Besteiro S."/>
            <person name="Sicheritz-Ponten T."/>
            <person name="Noel C.J."/>
            <person name="Dacks J.B."/>
            <person name="Foster P.G."/>
            <person name="Simillion C."/>
            <person name="Van de Peer Y."/>
            <person name="Miranda-Saavedra D."/>
            <person name="Barton G.J."/>
            <person name="Westrop G.D."/>
            <person name="Mueller S."/>
            <person name="Dessi D."/>
            <person name="Fiori P.L."/>
            <person name="Ren Q."/>
            <person name="Paulsen I."/>
            <person name="Zhang H."/>
            <person name="Bastida-Corcuera F.D."/>
            <person name="Simoes-Barbosa A."/>
            <person name="Brown M.T."/>
            <person name="Hayes R.D."/>
            <person name="Mukherjee M."/>
            <person name="Okumura C.Y."/>
            <person name="Schneider R."/>
            <person name="Smith A.J."/>
            <person name="Vanacova S."/>
            <person name="Villalvazo M."/>
            <person name="Haas B.J."/>
            <person name="Pertea M."/>
            <person name="Feldblyum T.V."/>
            <person name="Utterback T.R."/>
            <person name="Shu C.L."/>
            <person name="Osoegawa K."/>
            <person name="de Jong P.J."/>
            <person name="Hrdy I."/>
            <person name="Horvathova L."/>
            <person name="Zubacova Z."/>
            <person name="Dolezal P."/>
            <person name="Malik S.B."/>
            <person name="Logsdon J.M. Jr."/>
            <person name="Henze K."/>
            <person name="Gupta A."/>
            <person name="Wang C.C."/>
            <person name="Dunne R.L."/>
            <person name="Upcroft J.A."/>
            <person name="Upcroft P."/>
            <person name="White O."/>
            <person name="Salzberg S.L."/>
            <person name="Tang P."/>
            <person name="Chiu C.-H."/>
            <person name="Lee Y.-S."/>
            <person name="Embley T.M."/>
            <person name="Coombs G.H."/>
            <person name="Mottram J.C."/>
            <person name="Tachezy J."/>
            <person name="Fraser-Liggett C.M."/>
            <person name="Johnson P.J."/>
        </authorList>
    </citation>
    <scope>NUCLEOTIDE SEQUENCE [LARGE SCALE GENOMIC DNA]</scope>
    <source>
        <strain evidence="9">G3</strain>
    </source>
</reference>
<protein>
    <recommendedName>
        <fullName evidence="4">protein disulfide-isomerase</fullName>
        <ecNumber evidence="4">5.3.4.1</ecNumber>
    </recommendedName>
</protein>
<keyword evidence="7" id="KW-0676">Redox-active center</keyword>
<organism evidence="9 10">
    <name type="scientific">Trichomonas vaginalis (strain ATCC PRA-98 / G3)</name>
    <dbReference type="NCBI Taxonomy" id="412133"/>
    <lineage>
        <taxon>Eukaryota</taxon>
        <taxon>Metamonada</taxon>
        <taxon>Parabasalia</taxon>
        <taxon>Trichomonadida</taxon>
        <taxon>Trichomonadidae</taxon>
        <taxon>Trichomonas</taxon>
    </lineage>
</organism>
<gene>
    <name evidence="9" type="ORF">TVAG_032150</name>
</gene>
<dbReference type="OrthoDB" id="427280at2759"/>
<evidence type="ECO:0000256" key="4">
    <source>
        <dbReference type="ARBA" id="ARBA00012723"/>
    </source>
</evidence>
<dbReference type="InterPro" id="IPR036249">
    <property type="entry name" value="Thioredoxin-like_sf"/>
</dbReference>
<evidence type="ECO:0000256" key="6">
    <source>
        <dbReference type="ARBA" id="ARBA00023235"/>
    </source>
</evidence>
<evidence type="ECO:0000256" key="1">
    <source>
        <dbReference type="ARBA" id="ARBA00001182"/>
    </source>
</evidence>
<dbReference type="SMR" id="A2FIF0"/>
<keyword evidence="6" id="KW-0413">Isomerase</keyword>
<dbReference type="VEuPathDB" id="TrichDB:TVAG_032150"/>
<dbReference type="AlphaFoldDB" id="A2FIF0"/>
<dbReference type="PANTHER" id="PTHR18929:SF132">
    <property type="entry name" value="PROTEIN DISULFIDE-ISOMERASE A3"/>
    <property type="match status" value="1"/>
</dbReference>
<evidence type="ECO:0000259" key="8">
    <source>
        <dbReference type="PROSITE" id="PS51352"/>
    </source>
</evidence>
<dbReference type="Proteomes" id="UP000001542">
    <property type="component" value="Unassembled WGS sequence"/>
</dbReference>
<proteinExistence type="inferred from homology"/>
<comment type="similarity">
    <text evidence="3">Belongs to the protein disulfide isomerase family.</text>
</comment>
<dbReference type="GO" id="GO:0003756">
    <property type="term" value="F:protein disulfide isomerase activity"/>
    <property type="evidence" value="ECO:0000318"/>
    <property type="project" value="GO_Central"/>
</dbReference>
<dbReference type="KEGG" id="tva:4753060"/>
<dbReference type="InParanoid" id="A2FIF0"/>
<dbReference type="EC" id="5.3.4.1" evidence="4"/>
<evidence type="ECO:0000313" key="9">
    <source>
        <dbReference type="EMBL" id="EAX95312.1"/>
    </source>
</evidence>
<dbReference type="InterPro" id="IPR013766">
    <property type="entry name" value="Thioredoxin_domain"/>
</dbReference>
<dbReference type="Gene3D" id="3.40.30.10">
    <property type="entry name" value="Glutaredoxin"/>
    <property type="match status" value="1"/>
</dbReference>
<dbReference type="eggNOG" id="KOG0190">
    <property type="taxonomic scope" value="Eukaryota"/>
</dbReference>
<dbReference type="SUPFAM" id="SSF52833">
    <property type="entry name" value="Thioredoxin-like"/>
    <property type="match status" value="1"/>
</dbReference>
<dbReference type="EMBL" id="DS113812">
    <property type="protein sequence ID" value="EAX95312.1"/>
    <property type="molecule type" value="Genomic_DNA"/>
</dbReference>
<dbReference type="RefSeq" id="XP_001308242.1">
    <property type="nucleotide sequence ID" value="XM_001308241.1"/>
</dbReference>
<sequence>MLCSLFATRIKIPYGGNAHMKTLQNKQNIQSFFKKHNHSVIIFGDYQYILDFMDYGISKYKDRIGFATAPYKLSSSYYCTTQPCFQAFHGETPLKIKNPPPVVGEFALYLARILQSDYTLFHCVEEVRRLFFDRSPSFVAVDYEERPPESPEGVHANLIPSHLLREFGLEIPKGLYVYNPTDKQLLPMTKPYEEMIVPKLIDPIPEQISSKPYLIAFNVNENGETADSEGNDAYYTLSNLYSKYNKSANFAFLNGQYSHFYEVNSRLNPAKKPYFVIFNSTNITRNRWLILDHNLTDVDYYDAFVERIISGKEPFTLISKPIEEQNTTFKEIVANNFKELVLDNPNDTYVAVTAPWCGHCSAFKPILANMSDYVVGKPINIYWFDGTANDFGKIPDIDGYPTFFAWPAGKKNEKPVKFDGDRDFNGVLQFLNTTGAYKFPPPVNTTDAKDPAAENKEL</sequence>
<dbReference type="STRING" id="5722.A2FIF0"/>
<dbReference type="GO" id="GO:0034976">
    <property type="term" value="P:response to endoplasmic reticulum stress"/>
    <property type="evidence" value="ECO:0000318"/>
    <property type="project" value="GO_Central"/>
</dbReference>
<reference evidence="9" key="1">
    <citation type="submission" date="2006-10" db="EMBL/GenBank/DDBJ databases">
        <authorList>
            <person name="Amadeo P."/>
            <person name="Zhao Q."/>
            <person name="Wortman J."/>
            <person name="Fraser-Liggett C."/>
            <person name="Carlton J."/>
        </authorList>
    </citation>
    <scope>NUCLEOTIDE SEQUENCE</scope>
    <source>
        <strain evidence="9">G3</strain>
    </source>
</reference>
<feature type="domain" description="Thioredoxin" evidence="8">
    <location>
        <begin position="306"/>
        <end position="436"/>
    </location>
</feature>
<dbReference type="PANTHER" id="PTHR18929">
    <property type="entry name" value="PROTEIN DISULFIDE ISOMERASE"/>
    <property type="match status" value="1"/>
</dbReference>
<evidence type="ECO:0000256" key="2">
    <source>
        <dbReference type="ARBA" id="ARBA00004319"/>
    </source>
</evidence>
<dbReference type="VEuPathDB" id="TrichDB:TVAGG3_0859640"/>
<comment type="catalytic activity">
    <reaction evidence="1">
        <text>Catalyzes the rearrangement of -S-S- bonds in proteins.</text>
        <dbReference type="EC" id="5.3.4.1"/>
    </reaction>
</comment>
<dbReference type="GO" id="GO:0005788">
    <property type="term" value="C:endoplasmic reticulum lumen"/>
    <property type="evidence" value="ECO:0007669"/>
    <property type="project" value="UniProtKB-SubCell"/>
</dbReference>
<accession>A2FIF0</accession>
<comment type="subcellular location">
    <subcellularLocation>
        <location evidence="2">Endoplasmic reticulum lumen</location>
    </subcellularLocation>
</comment>
<name>A2FIF0_TRIV3</name>
<dbReference type="GO" id="GO:0005783">
    <property type="term" value="C:endoplasmic reticulum"/>
    <property type="evidence" value="ECO:0000318"/>
    <property type="project" value="GO_Central"/>
</dbReference>
<dbReference type="PROSITE" id="PS51352">
    <property type="entry name" value="THIOREDOXIN_2"/>
    <property type="match status" value="1"/>
</dbReference>
<evidence type="ECO:0000313" key="10">
    <source>
        <dbReference type="Proteomes" id="UP000001542"/>
    </source>
</evidence>
<evidence type="ECO:0000256" key="7">
    <source>
        <dbReference type="ARBA" id="ARBA00023284"/>
    </source>
</evidence>
<keyword evidence="5" id="KW-0256">Endoplasmic reticulum</keyword>
<evidence type="ECO:0000256" key="3">
    <source>
        <dbReference type="ARBA" id="ARBA00006347"/>
    </source>
</evidence>